<evidence type="ECO:0000313" key="3">
    <source>
        <dbReference type="Proteomes" id="UP000663829"/>
    </source>
</evidence>
<dbReference type="Proteomes" id="UP000663829">
    <property type="component" value="Unassembled WGS sequence"/>
</dbReference>
<sequence length="106" mass="12414">MTIPKFSIDSLSIRTLNNDQTNTIYSPLNDLLHEDENKTDQVVPKHYLKRKLKITTTYNKRKYTQCSRNPYTLPSSTKINFSSSKYHIILNNRSIDNDDDHIVPDQ</sequence>
<proteinExistence type="predicted"/>
<reference evidence="1" key="1">
    <citation type="submission" date="2021-02" db="EMBL/GenBank/DDBJ databases">
        <authorList>
            <person name="Nowell W R."/>
        </authorList>
    </citation>
    <scope>NUCLEOTIDE SEQUENCE</scope>
</reference>
<gene>
    <name evidence="1" type="ORF">GPM918_LOCUS7392</name>
    <name evidence="2" type="ORF">SRO942_LOCUS7392</name>
</gene>
<comment type="caution">
    <text evidence="1">The sequence shown here is derived from an EMBL/GenBank/DDBJ whole genome shotgun (WGS) entry which is preliminary data.</text>
</comment>
<name>A0A813XUZ3_9BILA</name>
<accession>A0A813XUZ3</accession>
<keyword evidence="3" id="KW-1185">Reference proteome</keyword>
<dbReference type="AlphaFoldDB" id="A0A813XUZ3"/>
<dbReference type="EMBL" id="CAJOBC010001208">
    <property type="protein sequence ID" value="CAF3663529.1"/>
    <property type="molecule type" value="Genomic_DNA"/>
</dbReference>
<evidence type="ECO:0000313" key="2">
    <source>
        <dbReference type="EMBL" id="CAF3663529.1"/>
    </source>
</evidence>
<protein>
    <submittedName>
        <fullName evidence="1">Uncharacterized protein</fullName>
    </submittedName>
</protein>
<dbReference type="Proteomes" id="UP000681722">
    <property type="component" value="Unassembled WGS sequence"/>
</dbReference>
<evidence type="ECO:0000313" key="1">
    <source>
        <dbReference type="EMBL" id="CAF0876753.1"/>
    </source>
</evidence>
<organism evidence="1 3">
    <name type="scientific">Didymodactylos carnosus</name>
    <dbReference type="NCBI Taxonomy" id="1234261"/>
    <lineage>
        <taxon>Eukaryota</taxon>
        <taxon>Metazoa</taxon>
        <taxon>Spiralia</taxon>
        <taxon>Gnathifera</taxon>
        <taxon>Rotifera</taxon>
        <taxon>Eurotatoria</taxon>
        <taxon>Bdelloidea</taxon>
        <taxon>Philodinida</taxon>
        <taxon>Philodinidae</taxon>
        <taxon>Didymodactylos</taxon>
    </lineage>
</organism>
<dbReference type="EMBL" id="CAJNOQ010001208">
    <property type="protein sequence ID" value="CAF0876753.1"/>
    <property type="molecule type" value="Genomic_DNA"/>
</dbReference>